<dbReference type="Proteomes" id="UP000826195">
    <property type="component" value="Unassembled WGS sequence"/>
</dbReference>
<feature type="chain" id="PRO_5043563527" evidence="1">
    <location>
        <begin position="21"/>
        <end position="401"/>
    </location>
</feature>
<dbReference type="PANTHER" id="PTHR47890">
    <property type="entry name" value="LD24308P"/>
    <property type="match status" value="1"/>
</dbReference>
<name>A0AAV7IKZ0_COTGL</name>
<reference evidence="2 3" key="1">
    <citation type="journal article" date="2021" name="J. Hered.">
        <title>A chromosome-level genome assembly of the parasitoid wasp, Cotesia glomerata (Hymenoptera: Braconidae).</title>
        <authorList>
            <person name="Pinto B.J."/>
            <person name="Weis J.J."/>
            <person name="Gamble T."/>
            <person name="Ode P.J."/>
            <person name="Paul R."/>
            <person name="Zaspel J.M."/>
        </authorList>
    </citation>
    <scope>NUCLEOTIDE SEQUENCE [LARGE SCALE GENOMIC DNA]</scope>
    <source>
        <strain evidence="2">CgM1</strain>
    </source>
</reference>
<sequence length="401" mass="46267">MNIINLVLIYFLLSVKSSFAQSYKYIQKKDPEIHRNDVTFGRLTFLKGQLFDEQYLSKNGQCTGRCSDYDDTHYHYNEHYNKSIVNQLFQCNGRIIKCKDVVGFDATVTLRVDNMMYRFKPNKDGSDFNVRKTEGLHDRQHHHFYKNHDLYTNYPMSSHSRCVTCKCYCDDTHSKNSVRSFCLDTIQSLVEEGYVITGLRLVIRTKMVHLEIQQGQLVNGFIKQSTVHWSIKNWCTTPGPMNYDSRAFQLDEIILPEDQVLTGVQFNRYDPKTKVHGFSVGRFSLGVIGTTVDSTGNLDIENWFPHHRIQGKRKVLLISDSNVSLIPPSGSEEISTPNKHYIKFHPSDWKYDFAQHMIPFLDFQEVVTEPASPISGVGIYYKSRRGFGGFIAPKIIVKANL</sequence>
<dbReference type="Pfam" id="PF16061">
    <property type="entry name" value="DUF4803"/>
    <property type="match status" value="1"/>
</dbReference>
<evidence type="ECO:0000313" key="3">
    <source>
        <dbReference type="Proteomes" id="UP000826195"/>
    </source>
</evidence>
<organism evidence="2 3">
    <name type="scientific">Cotesia glomerata</name>
    <name type="common">Lepidopteran parasitic wasp</name>
    <name type="synonym">Apanteles glomeratus</name>
    <dbReference type="NCBI Taxonomy" id="32391"/>
    <lineage>
        <taxon>Eukaryota</taxon>
        <taxon>Metazoa</taxon>
        <taxon>Ecdysozoa</taxon>
        <taxon>Arthropoda</taxon>
        <taxon>Hexapoda</taxon>
        <taxon>Insecta</taxon>
        <taxon>Pterygota</taxon>
        <taxon>Neoptera</taxon>
        <taxon>Endopterygota</taxon>
        <taxon>Hymenoptera</taxon>
        <taxon>Apocrita</taxon>
        <taxon>Ichneumonoidea</taxon>
        <taxon>Braconidae</taxon>
        <taxon>Microgastrinae</taxon>
        <taxon>Cotesia</taxon>
    </lineage>
</organism>
<keyword evidence="1" id="KW-0732">Signal</keyword>
<evidence type="ECO:0000313" key="2">
    <source>
        <dbReference type="EMBL" id="KAH0551907.1"/>
    </source>
</evidence>
<dbReference type="AlphaFoldDB" id="A0AAV7IKZ0"/>
<proteinExistence type="predicted"/>
<dbReference type="PANTHER" id="PTHR47890:SF1">
    <property type="entry name" value="LD24308P"/>
    <property type="match status" value="1"/>
</dbReference>
<accession>A0AAV7IKZ0</accession>
<protein>
    <submittedName>
        <fullName evidence="2">Uncharacterized protein</fullName>
    </submittedName>
</protein>
<gene>
    <name evidence="2" type="ORF">KQX54_002864</name>
</gene>
<feature type="signal peptide" evidence="1">
    <location>
        <begin position="1"/>
        <end position="20"/>
    </location>
</feature>
<dbReference type="EMBL" id="JAHXZJ010001492">
    <property type="protein sequence ID" value="KAH0551907.1"/>
    <property type="molecule type" value="Genomic_DNA"/>
</dbReference>
<keyword evidence="3" id="KW-1185">Reference proteome</keyword>
<dbReference type="InterPro" id="IPR032062">
    <property type="entry name" value="DUF4803"/>
</dbReference>
<evidence type="ECO:0000256" key="1">
    <source>
        <dbReference type="SAM" id="SignalP"/>
    </source>
</evidence>
<comment type="caution">
    <text evidence="2">The sequence shown here is derived from an EMBL/GenBank/DDBJ whole genome shotgun (WGS) entry which is preliminary data.</text>
</comment>